<feature type="compositionally biased region" description="Pro residues" evidence="2">
    <location>
        <begin position="147"/>
        <end position="159"/>
    </location>
</feature>
<dbReference type="PANTHER" id="PTHR24637">
    <property type="entry name" value="COLLAGEN"/>
    <property type="match status" value="1"/>
</dbReference>
<dbReference type="Pfam" id="PF01391">
    <property type="entry name" value="Collagen"/>
    <property type="match status" value="2"/>
</dbReference>
<accession>A0ABR1BM36</accession>
<dbReference type="Proteomes" id="UP001303046">
    <property type="component" value="Unassembled WGS sequence"/>
</dbReference>
<keyword evidence="6" id="KW-1185">Reference proteome</keyword>
<sequence length="334" mass="33898">MCCVDGGRYDLRGGPSIVLHIKELQHESRDAATTMTPLFEERLLVGVAGTCSLFAIAVCLLSIPTMIEEMSDVQAMVDGAVRSFRVDTDIAWNNVMEVRMAIEPPRMSPSDVLTSIFRPKRASGIFAGLPPWCVCELTEPKCKPGPSGIPGPPGLPGEPGPDGLPGEDYKPVPGAECGVPTECVKCPAGPPGAPGPGGPPGPRGSEGEIGKAGEAGKPGKPGPPGSEGERGKEGPSGKPGTRGPPGHAAIKKFKAGVGPPGPRGCVGKPGKPGSRGKPGPPGAPGPTGEMGKQGSVGEPGSVGKEGQEGEEGLPGPDAHYCSCPPRTLPYLKVN</sequence>
<gene>
    <name evidence="5" type="primary">Necator_chrI.g648</name>
    <name evidence="5" type="ORF">RB195_004526</name>
</gene>
<feature type="compositionally biased region" description="Pro residues" evidence="2">
    <location>
        <begin position="190"/>
        <end position="202"/>
    </location>
</feature>
<keyword evidence="3" id="KW-1133">Transmembrane helix</keyword>
<feature type="region of interest" description="Disordered" evidence="2">
    <location>
        <begin position="145"/>
        <end position="173"/>
    </location>
</feature>
<evidence type="ECO:0000313" key="5">
    <source>
        <dbReference type="EMBL" id="KAK6726255.1"/>
    </source>
</evidence>
<dbReference type="Pfam" id="PF01484">
    <property type="entry name" value="Col_cuticle_N"/>
    <property type="match status" value="1"/>
</dbReference>
<evidence type="ECO:0000256" key="3">
    <source>
        <dbReference type="SAM" id="Phobius"/>
    </source>
</evidence>
<feature type="domain" description="Nematode cuticle collagen N-terminal" evidence="4">
    <location>
        <begin position="45"/>
        <end position="95"/>
    </location>
</feature>
<keyword evidence="1" id="KW-0677">Repeat</keyword>
<reference evidence="5 6" key="1">
    <citation type="submission" date="2023-08" db="EMBL/GenBank/DDBJ databases">
        <title>A Necator americanus chromosomal reference genome.</title>
        <authorList>
            <person name="Ilik V."/>
            <person name="Petrzelkova K.J."/>
            <person name="Pardy F."/>
            <person name="Fuh T."/>
            <person name="Niatou-Singa F.S."/>
            <person name="Gouil Q."/>
            <person name="Baker L."/>
            <person name="Ritchie M.E."/>
            <person name="Jex A.R."/>
            <person name="Gazzola D."/>
            <person name="Li H."/>
            <person name="Toshio Fujiwara R."/>
            <person name="Zhan B."/>
            <person name="Aroian R.V."/>
            <person name="Pafco B."/>
            <person name="Schwarz E.M."/>
        </authorList>
    </citation>
    <scope>NUCLEOTIDE SEQUENCE [LARGE SCALE GENOMIC DNA]</scope>
    <source>
        <strain evidence="5 6">Aroian</strain>
        <tissue evidence="5">Whole animal</tissue>
    </source>
</reference>
<feature type="compositionally biased region" description="Low complexity" evidence="2">
    <location>
        <begin position="263"/>
        <end position="277"/>
    </location>
</feature>
<comment type="caution">
    <text evidence="5">The sequence shown here is derived from an EMBL/GenBank/DDBJ whole genome shotgun (WGS) entry which is preliminary data.</text>
</comment>
<evidence type="ECO:0000259" key="4">
    <source>
        <dbReference type="SMART" id="SM01088"/>
    </source>
</evidence>
<proteinExistence type="predicted"/>
<evidence type="ECO:0000256" key="1">
    <source>
        <dbReference type="ARBA" id="ARBA00022737"/>
    </source>
</evidence>
<feature type="region of interest" description="Disordered" evidence="2">
    <location>
        <begin position="190"/>
        <end position="326"/>
    </location>
</feature>
<keyword evidence="3" id="KW-0472">Membrane</keyword>
<feature type="transmembrane region" description="Helical" evidence="3">
    <location>
        <begin position="43"/>
        <end position="63"/>
    </location>
</feature>
<organism evidence="5 6">
    <name type="scientific">Necator americanus</name>
    <name type="common">Human hookworm</name>
    <dbReference type="NCBI Taxonomy" id="51031"/>
    <lineage>
        <taxon>Eukaryota</taxon>
        <taxon>Metazoa</taxon>
        <taxon>Ecdysozoa</taxon>
        <taxon>Nematoda</taxon>
        <taxon>Chromadorea</taxon>
        <taxon>Rhabditida</taxon>
        <taxon>Rhabditina</taxon>
        <taxon>Rhabditomorpha</taxon>
        <taxon>Strongyloidea</taxon>
        <taxon>Ancylostomatidae</taxon>
        <taxon>Bunostominae</taxon>
        <taxon>Necator</taxon>
    </lineage>
</organism>
<evidence type="ECO:0000256" key="2">
    <source>
        <dbReference type="SAM" id="MobiDB-lite"/>
    </source>
</evidence>
<evidence type="ECO:0000313" key="6">
    <source>
        <dbReference type="Proteomes" id="UP001303046"/>
    </source>
</evidence>
<dbReference type="SMART" id="SM01088">
    <property type="entry name" value="Col_cuticle_N"/>
    <property type="match status" value="1"/>
</dbReference>
<dbReference type="PANTHER" id="PTHR24637:SF377">
    <property type="entry name" value="COLLAGEN TYPE IX ALPHA 1 CHAIN"/>
    <property type="match status" value="1"/>
</dbReference>
<name>A0ABR1BM36_NECAM</name>
<keyword evidence="3" id="KW-0812">Transmembrane</keyword>
<dbReference type="InterPro" id="IPR002486">
    <property type="entry name" value="Col_cuticle_N"/>
</dbReference>
<protein>
    <recommendedName>
        <fullName evidence="4">Nematode cuticle collagen N-terminal domain-containing protein</fullName>
    </recommendedName>
</protein>
<dbReference type="InterPro" id="IPR008160">
    <property type="entry name" value="Collagen"/>
</dbReference>
<dbReference type="EMBL" id="JAVFWL010000001">
    <property type="protein sequence ID" value="KAK6726255.1"/>
    <property type="molecule type" value="Genomic_DNA"/>
</dbReference>